<geneLocation type="plasmid" evidence="2 3">
    <name>megaplasmid</name>
</geneLocation>
<organism evidence="2 3">
    <name type="scientific">Methylorubrum extorquens (strain ATCC 14718 / DSM 1338 / JCM 2805 / NCIMB 9133 / AM1)</name>
    <name type="common">Methylobacterium extorquens</name>
    <dbReference type="NCBI Taxonomy" id="272630"/>
    <lineage>
        <taxon>Bacteria</taxon>
        <taxon>Pseudomonadati</taxon>
        <taxon>Pseudomonadota</taxon>
        <taxon>Alphaproteobacteria</taxon>
        <taxon>Hyphomicrobiales</taxon>
        <taxon>Methylobacteriaceae</taxon>
        <taxon>Methylorubrum</taxon>
    </lineage>
</organism>
<name>C5B5G2_METEA</name>
<evidence type="ECO:0000256" key="1">
    <source>
        <dbReference type="SAM" id="MobiDB-lite"/>
    </source>
</evidence>
<feature type="region of interest" description="Disordered" evidence="1">
    <location>
        <begin position="22"/>
        <end position="42"/>
    </location>
</feature>
<dbReference type="RefSeq" id="WP_003598334.1">
    <property type="nucleotide sequence ID" value="NC_012811.1"/>
</dbReference>
<reference evidence="2 3" key="1">
    <citation type="journal article" date="2009" name="PLoS ONE">
        <title>Methylobacterium genome sequences: a reference blueprint to investigate microbial metabolism of C1 compounds from natural and industrial sources.</title>
        <authorList>
            <person name="Vuilleumier S."/>
            <person name="Chistoserdova L."/>
            <person name="Lee M.-C."/>
            <person name="Bringel F."/>
            <person name="Lajus A."/>
            <person name="Zhou Y."/>
            <person name="Gourion B."/>
            <person name="Barbe V."/>
            <person name="Chang J."/>
            <person name="Cruveiller S."/>
            <person name="Dossat C."/>
            <person name="Gillett W."/>
            <person name="Gruffaz C."/>
            <person name="Haugen E."/>
            <person name="Hourcade E."/>
            <person name="Levy R."/>
            <person name="Mangenot S."/>
            <person name="Muller E."/>
            <person name="Nadalig T."/>
            <person name="Pagni M."/>
            <person name="Penny C."/>
            <person name="Peyraud R."/>
            <person name="Robinson D.G."/>
            <person name="Roche D."/>
            <person name="Rouy Z."/>
            <person name="Saenampechek C."/>
            <person name="Salvignol G."/>
            <person name="Vallenet D."/>
            <person name="Wu Z."/>
            <person name="Marx C.J."/>
            <person name="Vorholt J.A."/>
            <person name="Olson M.V."/>
            <person name="Kaul R."/>
            <person name="Weissenbach J."/>
            <person name="Medigue C."/>
            <person name="Lidstrom M.E."/>
        </authorList>
    </citation>
    <scope>NUCLEOTIDE SEQUENCE [LARGE SCALE GENOMIC DNA]</scope>
    <source>
        <strain evidence="3">ATCC 14718 / DSM 1338 / JCM 2805 / NCIMB 9133 / AM1</strain>
    </source>
</reference>
<dbReference type="HOGENOM" id="CLU_1784607_0_0_5"/>
<evidence type="ECO:0000313" key="3">
    <source>
        <dbReference type="Proteomes" id="UP000009081"/>
    </source>
</evidence>
<keyword evidence="3" id="KW-1185">Reference proteome</keyword>
<feature type="compositionally biased region" description="Low complexity" evidence="1">
    <location>
        <begin position="32"/>
        <end position="42"/>
    </location>
</feature>
<gene>
    <name evidence="2" type="ordered locus">MexAM1_META2p0857</name>
</gene>
<dbReference type="EMBL" id="CP001511">
    <property type="protein sequence ID" value="ACS43694.1"/>
    <property type="molecule type" value="Genomic_DNA"/>
</dbReference>
<keyword evidence="2" id="KW-0614">Plasmid</keyword>
<proteinExistence type="predicted"/>
<accession>C5B5G2</accession>
<dbReference type="AlphaFoldDB" id="C5B5G2"/>
<dbReference type="Proteomes" id="UP000009081">
    <property type="component" value="Plasmid megaplasmid"/>
</dbReference>
<protein>
    <submittedName>
        <fullName evidence="2">Uncharacterized protein</fullName>
    </submittedName>
</protein>
<evidence type="ECO:0000313" key="2">
    <source>
        <dbReference type="EMBL" id="ACS43694.1"/>
    </source>
</evidence>
<dbReference type="KEGG" id="mea:Mex_2p0857"/>
<sequence>MPRRDLALQYHLSVEPELVPGLPFSRQTRTTSSAGARGESAGEGIYTTHIPAYWDSQLAFEEVGEPPTTLYLVKVRDPSEADILSPHQDLSPPGDVVVLARILKLDADKPLDIGRAELIVERWIAANPHLLDPEFDAGPPPHAPH</sequence>